<keyword evidence="1" id="KW-0812">Transmembrane</keyword>
<accession>A0AAU7YZM9</accession>
<dbReference type="AlphaFoldDB" id="A0AAU7YZM9"/>
<evidence type="ECO:0000256" key="1">
    <source>
        <dbReference type="SAM" id="Phobius"/>
    </source>
</evidence>
<dbReference type="KEGG" id="tgi:RBB81_20975"/>
<keyword evidence="1" id="KW-0472">Membrane</keyword>
<feature type="transmembrane region" description="Helical" evidence="1">
    <location>
        <begin position="37"/>
        <end position="58"/>
    </location>
</feature>
<organism evidence="2">
    <name type="scientific">Tunturiibacter gelidiferens</name>
    <dbReference type="NCBI Taxonomy" id="3069689"/>
    <lineage>
        <taxon>Bacteria</taxon>
        <taxon>Pseudomonadati</taxon>
        <taxon>Acidobacteriota</taxon>
        <taxon>Terriglobia</taxon>
        <taxon>Terriglobales</taxon>
        <taxon>Acidobacteriaceae</taxon>
        <taxon>Tunturiibacter</taxon>
    </lineage>
</organism>
<feature type="transmembrane region" description="Helical" evidence="1">
    <location>
        <begin position="6"/>
        <end position="25"/>
    </location>
</feature>
<evidence type="ECO:0000313" key="2">
    <source>
        <dbReference type="EMBL" id="XCB22026.1"/>
    </source>
</evidence>
<protein>
    <submittedName>
        <fullName evidence="2">Uncharacterized protein</fullName>
    </submittedName>
</protein>
<reference evidence="2" key="2">
    <citation type="journal article" date="2024" name="Environ. Microbiol.">
        <title>Genome analysis and description of Tunturibacter gen. nov. expands the diversity of Terriglobia in tundra soils.</title>
        <authorList>
            <person name="Messyasz A."/>
            <person name="Mannisto M.K."/>
            <person name="Kerkhof L.J."/>
            <person name="Haggblom M.M."/>
        </authorList>
    </citation>
    <scope>NUCLEOTIDE SEQUENCE</scope>
    <source>
        <strain evidence="2">M8UP39</strain>
    </source>
</reference>
<sequence>MQLTGFDLLFWAAGFYSHIVLLLVLTTRRRASEFPFFTTLIASNVLRTATLYLIIHHGTKHEYFYTYWGLAVVDMALQFCVVYEMASHVFRPLGRWAPDVRKSFVWMLIGSIAIASALTCLAKPDTHIWVRSLVIRGNFFSSALMSELFVGMIALSVTVGLPWKTHVARISQGLGVYSIIGVLTEAGHNHFGTHSQIFTTLSHLRITTYLICVWYWIIMLWRNAPAARELPEEMRIHLFTLQRMVEYDLRELKNWRKR</sequence>
<dbReference type="EMBL" id="CP132938">
    <property type="protein sequence ID" value="XCB22026.1"/>
    <property type="molecule type" value="Genomic_DNA"/>
</dbReference>
<reference evidence="2" key="1">
    <citation type="submission" date="2023-08" db="EMBL/GenBank/DDBJ databases">
        <authorList>
            <person name="Messyasz A."/>
            <person name="Mannisto M.K."/>
            <person name="Kerkhof L.J."/>
            <person name="Haggblom M."/>
        </authorList>
    </citation>
    <scope>NUCLEOTIDE SEQUENCE</scope>
    <source>
        <strain evidence="2">M8UP39</strain>
    </source>
</reference>
<feature type="transmembrane region" description="Helical" evidence="1">
    <location>
        <begin position="144"/>
        <end position="162"/>
    </location>
</feature>
<name>A0AAU7YZM9_9BACT</name>
<feature type="transmembrane region" description="Helical" evidence="1">
    <location>
        <begin position="104"/>
        <end position="124"/>
    </location>
</feature>
<keyword evidence="1" id="KW-1133">Transmembrane helix</keyword>
<gene>
    <name evidence="2" type="ORF">RBB81_20975</name>
</gene>
<dbReference type="RefSeq" id="WP_353072022.1">
    <property type="nucleotide sequence ID" value="NZ_CP132938.1"/>
</dbReference>
<proteinExistence type="predicted"/>
<feature type="transmembrane region" description="Helical" evidence="1">
    <location>
        <begin position="203"/>
        <end position="221"/>
    </location>
</feature>